<evidence type="ECO:0000313" key="2">
    <source>
        <dbReference type="EMBL" id="CAE0362673.1"/>
    </source>
</evidence>
<gene>
    <name evidence="2" type="ORF">ALAG00032_LOCUS3414</name>
</gene>
<organism evidence="2">
    <name type="scientific">Aureoumbra lagunensis</name>
    <dbReference type="NCBI Taxonomy" id="44058"/>
    <lineage>
        <taxon>Eukaryota</taxon>
        <taxon>Sar</taxon>
        <taxon>Stramenopiles</taxon>
        <taxon>Ochrophyta</taxon>
        <taxon>Pelagophyceae</taxon>
        <taxon>Pelagomonadales</taxon>
        <taxon>Aureoumbra</taxon>
    </lineage>
</organism>
<feature type="compositionally biased region" description="Basic and acidic residues" evidence="1">
    <location>
        <begin position="1"/>
        <end position="16"/>
    </location>
</feature>
<sequence>MIPKVKSDEGFFDRGNQRRLSNPLQMEEKASRVSMEEQNEDYTEIGAQLQLINQLMHEIRNELSPPLDYMVNQQQILFDENLSAEEKIEQIKKENCRRHINALLEIDRILEGRSLVYRMAMGLYNEIERSLDLRELLLDTVAKVRTVQPEKFSIQVLVPDGLGTCLDPIAIQYSIESLIAHAIAHEATSVKIDYLSETSALRFRSNGKQIKMQDRSHILDNASLFGASRGTDFRLASSQFILDKVACSLQFFFWDQGEEQITDAIIQLPMKKVFKAQPPSRPALANQIPQQDTEILFLQHHLTEMHPCMNNIKRVSSSSSLGSIDQFSTGLSIDISSSSESIAFHHQPNSSEYRSSPASIAKVCTPRCRRFVSSRDRSITSLSKLSQRQLQRIVVVILDDSRAIRFQICRLWKKLCSDLSIELIIHQYSSYEEITTNFFQDLRAEHFFTATHVEDGLNQTKDTSMDNTALFVSIDHNLGNPKFTGADVITWLQDDSRIATSKAHGSFIHFISLTGDETAAGIHLDLGCSFAWKKPPIYQSDHHLLLVAKQLHNAGFALKKDISALNIVAS</sequence>
<dbReference type="AlphaFoldDB" id="A0A7S3JTA8"/>
<feature type="compositionally biased region" description="Basic and acidic residues" evidence="1">
    <location>
        <begin position="26"/>
        <end position="35"/>
    </location>
</feature>
<reference evidence="2" key="1">
    <citation type="submission" date="2021-01" db="EMBL/GenBank/DDBJ databases">
        <authorList>
            <person name="Corre E."/>
            <person name="Pelletier E."/>
            <person name="Niang G."/>
            <person name="Scheremetjew M."/>
            <person name="Finn R."/>
            <person name="Kale V."/>
            <person name="Holt S."/>
            <person name="Cochrane G."/>
            <person name="Meng A."/>
            <person name="Brown T."/>
            <person name="Cohen L."/>
        </authorList>
    </citation>
    <scope>NUCLEOTIDE SEQUENCE</scope>
    <source>
        <strain evidence="2">CCMP1510</strain>
    </source>
</reference>
<protein>
    <submittedName>
        <fullName evidence="2">Uncharacterized protein</fullName>
    </submittedName>
</protein>
<dbReference type="EMBL" id="HBIJ01004855">
    <property type="protein sequence ID" value="CAE0362673.1"/>
    <property type="molecule type" value="Transcribed_RNA"/>
</dbReference>
<proteinExistence type="predicted"/>
<name>A0A7S3JTA8_9STRA</name>
<feature type="region of interest" description="Disordered" evidence="1">
    <location>
        <begin position="1"/>
        <end position="38"/>
    </location>
</feature>
<evidence type="ECO:0000256" key="1">
    <source>
        <dbReference type="SAM" id="MobiDB-lite"/>
    </source>
</evidence>
<accession>A0A7S3JTA8</accession>